<protein>
    <submittedName>
        <fullName evidence="2">Lytic transglycosylase domain-containing protein</fullName>
    </submittedName>
</protein>
<dbReference type="InterPro" id="IPR023346">
    <property type="entry name" value="Lysozyme-like_dom_sf"/>
</dbReference>
<proteinExistence type="predicted"/>
<comment type="caution">
    <text evidence="2">The sequence shown here is derived from an EMBL/GenBank/DDBJ whole genome shotgun (WGS) entry which is preliminary data.</text>
</comment>
<gene>
    <name evidence="2" type="ORF">IBL25_13355</name>
</gene>
<feature type="region of interest" description="Disordered" evidence="1">
    <location>
        <begin position="319"/>
        <end position="338"/>
    </location>
</feature>
<evidence type="ECO:0000313" key="3">
    <source>
        <dbReference type="Proteomes" id="UP000603940"/>
    </source>
</evidence>
<name>A0ABR7R8A8_9PROT</name>
<keyword evidence="3" id="KW-1185">Reference proteome</keyword>
<evidence type="ECO:0000256" key="1">
    <source>
        <dbReference type="SAM" id="MobiDB-lite"/>
    </source>
</evidence>
<dbReference type="Proteomes" id="UP000603940">
    <property type="component" value="Unassembled WGS sequence"/>
</dbReference>
<dbReference type="Gene3D" id="1.10.530.10">
    <property type="match status" value="1"/>
</dbReference>
<sequence length="338" mass="34719">MPNPVAPPDRLTRAAASAVESHGASETLGRFTLPRPVGRALRNAAESTGVGFEVLAAKAAIESGFQPSAQAPTSSARGLFQFIDQTWLDAVRQHGAAHGLAQEAAAITRGASGRLTVAEPAERARILALRDNPEISARLGAEHLKDVSDALAPVLGRKPDVGELYLGHFLGTGGAAKLLRAVASEPGRAASDLLPEAARANRSLFRGGDGAPLSASQFLENIRGKVGQVYAQLGLQAPAGPVEFAAVSTEAKPGEAIASSEPFWWGSGAPARVAHAPERMMASALVEVFNRMGRGQAAQEAGSSGGAQLPGPLLEALRGEAVPTPTETARRAYGGASA</sequence>
<accession>A0ABR7R8A8</accession>
<reference evidence="2 3" key="1">
    <citation type="journal article" date="2009" name="Int. J. Syst. Evol. Microbiol.">
        <title>Transfer of Teichococcus ludipueritiae and Muricoccus roseus to the genus Roseomonas, as Roseomonas ludipueritiae comb. nov. and Roseomonas rosea comb. nov., respectively, and emended description of the genus Roseomonas.</title>
        <authorList>
            <person name="Sanchez-Porro C."/>
            <person name="Gallego V."/>
            <person name="Busse H.J."/>
            <person name="Kampfer P."/>
            <person name="Ventosa A."/>
        </authorList>
    </citation>
    <scope>NUCLEOTIDE SEQUENCE [LARGE SCALE GENOMIC DNA]</scope>
    <source>
        <strain evidence="2 3">DSM 14915</strain>
    </source>
</reference>
<evidence type="ECO:0000313" key="2">
    <source>
        <dbReference type="EMBL" id="MBC9177929.1"/>
    </source>
</evidence>
<organism evidence="2 3">
    <name type="scientific">Pseudoroseomonas ludipueritiae</name>
    <dbReference type="NCBI Taxonomy" id="198093"/>
    <lineage>
        <taxon>Bacteria</taxon>
        <taxon>Pseudomonadati</taxon>
        <taxon>Pseudomonadota</taxon>
        <taxon>Alphaproteobacteria</taxon>
        <taxon>Acetobacterales</taxon>
        <taxon>Acetobacteraceae</taxon>
        <taxon>Pseudoroseomonas</taxon>
    </lineage>
</organism>
<dbReference type="RefSeq" id="WP_187779042.1">
    <property type="nucleotide sequence ID" value="NZ_JACTUZ010000054.1"/>
</dbReference>
<dbReference type="SUPFAM" id="SSF53955">
    <property type="entry name" value="Lysozyme-like"/>
    <property type="match status" value="1"/>
</dbReference>
<dbReference type="EMBL" id="JACTUZ010000054">
    <property type="protein sequence ID" value="MBC9177929.1"/>
    <property type="molecule type" value="Genomic_DNA"/>
</dbReference>